<reference evidence="1 2" key="1">
    <citation type="submission" date="2016-10" db="EMBL/GenBank/DDBJ databases">
        <authorList>
            <person name="de Groot N.N."/>
        </authorList>
    </citation>
    <scope>NUCLEOTIDE SEQUENCE [LARGE SCALE GENOMIC DNA]</scope>
    <source>
        <strain evidence="1 2">DSM 22274</strain>
    </source>
</reference>
<organism evidence="1 2">
    <name type="scientific">Arthrobacter alpinus</name>
    <dbReference type="NCBI Taxonomy" id="656366"/>
    <lineage>
        <taxon>Bacteria</taxon>
        <taxon>Bacillati</taxon>
        <taxon>Actinomycetota</taxon>
        <taxon>Actinomycetes</taxon>
        <taxon>Micrococcales</taxon>
        <taxon>Micrococcaceae</taxon>
        <taxon>Arthrobacter</taxon>
    </lineage>
</organism>
<gene>
    <name evidence="1" type="ORF">SAMN04489740_2518</name>
</gene>
<protein>
    <submittedName>
        <fullName evidence="1">Uncharacterized protein</fullName>
    </submittedName>
</protein>
<evidence type="ECO:0000313" key="1">
    <source>
        <dbReference type="EMBL" id="SEE78162.1"/>
    </source>
</evidence>
<dbReference type="Proteomes" id="UP000182725">
    <property type="component" value="Unassembled WGS sequence"/>
</dbReference>
<dbReference type="EMBL" id="FNTV01000001">
    <property type="protein sequence ID" value="SEE78162.1"/>
    <property type="molecule type" value="Genomic_DNA"/>
</dbReference>
<sequence length="137" mass="15460">MLANVDSMTAARYFPHGCPATTHTCWSTFAVSWSNVGGRGLRPATRADPRRLNALPSWRRAFAPDQPTSAANRSRISPLAFFDAAQFAPASFFEISLRADFRLPIHPSNTTKPPAMHERFREHYSNEVRTPFREHFG</sequence>
<evidence type="ECO:0000313" key="2">
    <source>
        <dbReference type="Proteomes" id="UP000182725"/>
    </source>
</evidence>
<dbReference type="AlphaFoldDB" id="A0A1H5LM94"/>
<accession>A0A1H5LM94</accession>
<proteinExistence type="predicted"/>
<name>A0A1H5LM94_9MICC</name>